<organism evidence="9 10">
    <name type="scientific">Lentzea aerocolonigenes</name>
    <name type="common">Lechevalieria aerocolonigenes</name>
    <name type="synonym">Saccharothrix aerocolonigenes</name>
    <dbReference type="NCBI Taxonomy" id="68170"/>
    <lineage>
        <taxon>Bacteria</taxon>
        <taxon>Bacillati</taxon>
        <taxon>Actinomycetota</taxon>
        <taxon>Actinomycetes</taxon>
        <taxon>Pseudonocardiales</taxon>
        <taxon>Pseudonocardiaceae</taxon>
        <taxon>Lentzea</taxon>
    </lineage>
</organism>
<dbReference type="RefSeq" id="WP_196777560.1">
    <property type="nucleotide sequence ID" value="NZ_JYJG01000003.1"/>
</dbReference>
<comment type="caution">
    <text evidence="9">The sequence shown here is derived from an EMBL/GenBank/DDBJ whole genome shotgun (WGS) entry which is preliminary data.</text>
</comment>
<evidence type="ECO:0000256" key="6">
    <source>
        <dbReference type="ARBA" id="ARBA00023136"/>
    </source>
</evidence>
<feature type="transmembrane region" description="Helical" evidence="8">
    <location>
        <begin position="418"/>
        <end position="436"/>
    </location>
</feature>
<evidence type="ECO:0000256" key="3">
    <source>
        <dbReference type="ARBA" id="ARBA00022679"/>
    </source>
</evidence>
<dbReference type="STRING" id="68170.GCA_000974445_07912"/>
<dbReference type="PATRIC" id="fig|68170.10.peg.161"/>
<feature type="transmembrane region" description="Helical" evidence="8">
    <location>
        <begin position="275"/>
        <end position="299"/>
    </location>
</feature>
<name>A0A0F0HC45_LENAE</name>
<feature type="transmembrane region" description="Helical" evidence="8">
    <location>
        <begin position="36"/>
        <end position="55"/>
    </location>
</feature>
<evidence type="ECO:0000313" key="10">
    <source>
        <dbReference type="Proteomes" id="UP000033393"/>
    </source>
</evidence>
<feature type="transmembrane region" description="Helical" evidence="8">
    <location>
        <begin position="448"/>
        <end position="468"/>
    </location>
</feature>
<proteinExistence type="inferred from homology"/>
<dbReference type="AlphaFoldDB" id="A0A0F0HC45"/>
<feature type="transmembrane region" description="Helical" evidence="8">
    <location>
        <begin position="186"/>
        <end position="217"/>
    </location>
</feature>
<dbReference type="Proteomes" id="UP000033393">
    <property type="component" value="Unassembled WGS sequence"/>
</dbReference>
<feature type="transmembrane region" description="Helical" evidence="8">
    <location>
        <begin position="475"/>
        <end position="496"/>
    </location>
</feature>
<feature type="transmembrane region" description="Helical" evidence="8">
    <location>
        <begin position="377"/>
        <end position="397"/>
    </location>
</feature>
<accession>A0A0F0HC45</accession>
<keyword evidence="2" id="KW-0328">Glycosyltransferase</keyword>
<evidence type="ECO:0000256" key="2">
    <source>
        <dbReference type="ARBA" id="ARBA00022676"/>
    </source>
</evidence>
<keyword evidence="4 8" id="KW-0812">Transmembrane</keyword>
<feature type="transmembrane region" description="Helical" evidence="8">
    <location>
        <begin position="253"/>
        <end position="268"/>
    </location>
</feature>
<dbReference type="GO" id="GO:0016020">
    <property type="term" value="C:membrane"/>
    <property type="evidence" value="ECO:0007669"/>
    <property type="project" value="UniProtKB-SubCell"/>
</dbReference>
<dbReference type="NCBIfam" id="NF038066">
    <property type="entry name" value="MptB"/>
    <property type="match status" value="1"/>
</dbReference>
<feature type="transmembrane region" description="Helical" evidence="8">
    <location>
        <begin position="352"/>
        <end position="371"/>
    </location>
</feature>
<reference evidence="9 10" key="1">
    <citation type="submission" date="2015-02" db="EMBL/GenBank/DDBJ databases">
        <authorList>
            <person name="Ju K.-S."/>
            <person name="Doroghazi J.R."/>
            <person name="Metcalf W."/>
        </authorList>
    </citation>
    <scope>NUCLEOTIDE SEQUENCE [LARGE SCALE GENOMIC DNA]</scope>
    <source>
        <strain evidence="9 10">NRRL B-16140</strain>
    </source>
</reference>
<gene>
    <name evidence="9" type="ORF">UK23_00760</name>
</gene>
<sequence>MAATPSLLRSSSEVFPPEPSAAVRANVRTVPVRTTVLGLLGVTLMALGGMGAGAVPEHDPLLDRAGLSWLRYGHGHDLAIMVLYLGLGLVVWAWIRLGRLVRSGEAGDHAVLVAVTAWTVPLLFAPPLFSKDVYSYLAQGQLALSGYDPYQVGPAVLQSALSENVSGVWQHTPAPYGPLFILVAKAIVWLTGGSVVLGVIAMRLSIAGGLVLLCRALPGLSRHLGGKSAIALWLVAANPLLLIHLVGGAHNDLLMIGLMAAGVLLVLDRGYVLGFVLLGLAFSVKATAVVIVPFLVWIWAARLDGAPRVRFLKALLPGAVTILGTFAACTLVAGVGLGWIPALSNSSVIVNWLSVPSGAGAFVHMVVSWFSDDGDSVSSGIFIGVARTLGAVVLIWVAWTQWWAARDGDVRDNVRRGAVTMLAVALLSPATLPWYFSWPLVLAAGFLWTTRALVTVTLASVFLLLVTFPNGDTGLYFWSYLSFALGVSALAAWSLVEPDPFGLSPRYEHA</sequence>
<feature type="transmembrane region" description="Helical" evidence="8">
    <location>
        <begin position="109"/>
        <end position="129"/>
    </location>
</feature>
<evidence type="ECO:0000313" key="9">
    <source>
        <dbReference type="EMBL" id="KJK53234.1"/>
    </source>
</evidence>
<feature type="transmembrane region" description="Helical" evidence="8">
    <location>
        <begin position="319"/>
        <end position="340"/>
    </location>
</feature>
<evidence type="ECO:0000256" key="8">
    <source>
        <dbReference type="SAM" id="Phobius"/>
    </source>
</evidence>
<keyword evidence="5 8" id="KW-1133">Transmembrane helix</keyword>
<protein>
    <submittedName>
        <fullName evidence="9">Membrane protein</fullName>
    </submittedName>
</protein>
<evidence type="ECO:0000256" key="4">
    <source>
        <dbReference type="ARBA" id="ARBA00022692"/>
    </source>
</evidence>
<feature type="transmembrane region" description="Helical" evidence="8">
    <location>
        <begin position="78"/>
        <end position="97"/>
    </location>
</feature>
<comment type="subcellular location">
    <subcellularLocation>
        <location evidence="1">Membrane</location>
        <topology evidence="1">Multi-pass membrane protein</topology>
    </subcellularLocation>
</comment>
<evidence type="ECO:0000256" key="5">
    <source>
        <dbReference type="ARBA" id="ARBA00022989"/>
    </source>
</evidence>
<dbReference type="InterPro" id="IPR049829">
    <property type="entry name" value="MptA/B-like"/>
</dbReference>
<comment type="similarity">
    <text evidence="7">Belongs to the MptA/B family.</text>
</comment>
<dbReference type="Pfam" id="PF26314">
    <property type="entry name" value="MptA_B_family"/>
    <property type="match status" value="1"/>
</dbReference>
<keyword evidence="10" id="KW-1185">Reference proteome</keyword>
<keyword evidence="3" id="KW-0808">Transferase</keyword>
<dbReference type="GO" id="GO:0016757">
    <property type="term" value="F:glycosyltransferase activity"/>
    <property type="evidence" value="ECO:0007669"/>
    <property type="project" value="UniProtKB-KW"/>
</dbReference>
<evidence type="ECO:0000256" key="7">
    <source>
        <dbReference type="ARBA" id="ARBA00043987"/>
    </source>
</evidence>
<keyword evidence="6 8" id="KW-0472">Membrane</keyword>
<feature type="transmembrane region" description="Helical" evidence="8">
    <location>
        <begin position="229"/>
        <end position="247"/>
    </location>
</feature>
<evidence type="ECO:0000256" key="1">
    <source>
        <dbReference type="ARBA" id="ARBA00004141"/>
    </source>
</evidence>
<dbReference type="EMBL" id="JYJG01000003">
    <property type="protein sequence ID" value="KJK53234.1"/>
    <property type="molecule type" value="Genomic_DNA"/>
</dbReference>